<feature type="compositionally biased region" description="Basic and acidic residues" evidence="1">
    <location>
        <begin position="209"/>
        <end position="322"/>
    </location>
</feature>
<organism evidence="4 5">
    <name type="scientific">Phanerochaete sordida</name>
    <dbReference type="NCBI Taxonomy" id="48140"/>
    <lineage>
        <taxon>Eukaryota</taxon>
        <taxon>Fungi</taxon>
        <taxon>Dikarya</taxon>
        <taxon>Basidiomycota</taxon>
        <taxon>Agaricomycotina</taxon>
        <taxon>Agaricomycetes</taxon>
        <taxon>Polyporales</taxon>
        <taxon>Phanerochaetaceae</taxon>
        <taxon>Phanerochaete</taxon>
    </lineage>
</organism>
<feature type="compositionally biased region" description="Pro residues" evidence="1">
    <location>
        <begin position="789"/>
        <end position="800"/>
    </location>
</feature>
<evidence type="ECO:0000256" key="2">
    <source>
        <dbReference type="SAM" id="SignalP"/>
    </source>
</evidence>
<feature type="region of interest" description="Disordered" evidence="1">
    <location>
        <begin position="117"/>
        <end position="365"/>
    </location>
</feature>
<dbReference type="Proteomes" id="UP000703269">
    <property type="component" value="Unassembled WGS sequence"/>
</dbReference>
<feature type="compositionally biased region" description="Polar residues" evidence="1">
    <location>
        <begin position="845"/>
        <end position="855"/>
    </location>
</feature>
<dbReference type="EMBL" id="BPQB01000052">
    <property type="protein sequence ID" value="GJE95776.1"/>
    <property type="molecule type" value="Genomic_DNA"/>
</dbReference>
<comment type="caution">
    <text evidence="4">The sequence shown here is derived from an EMBL/GenBank/DDBJ whole genome shotgun (WGS) entry which is preliminary data.</text>
</comment>
<proteinExistence type="predicted"/>
<dbReference type="AlphaFoldDB" id="A0A9P3GJ76"/>
<keyword evidence="5" id="KW-1185">Reference proteome</keyword>
<feature type="domain" description="NADAR" evidence="3">
    <location>
        <begin position="584"/>
        <end position="723"/>
    </location>
</feature>
<dbReference type="SUPFAM" id="SSF143990">
    <property type="entry name" value="YbiA-like"/>
    <property type="match status" value="2"/>
</dbReference>
<reference evidence="4 5" key="1">
    <citation type="submission" date="2021-08" db="EMBL/GenBank/DDBJ databases">
        <title>Draft Genome Sequence of Phanerochaete sordida strain YK-624.</title>
        <authorList>
            <person name="Mori T."/>
            <person name="Dohra H."/>
            <person name="Suzuki T."/>
            <person name="Kawagishi H."/>
            <person name="Hirai H."/>
        </authorList>
    </citation>
    <scope>NUCLEOTIDE SEQUENCE [LARGE SCALE GENOMIC DNA]</scope>
    <source>
        <strain evidence="4 5">YK-624</strain>
    </source>
</reference>
<feature type="compositionally biased region" description="Low complexity" evidence="1">
    <location>
        <begin position="825"/>
        <end position="844"/>
    </location>
</feature>
<name>A0A9P3GJ76_9APHY</name>
<evidence type="ECO:0000313" key="4">
    <source>
        <dbReference type="EMBL" id="GJE95776.1"/>
    </source>
</evidence>
<feature type="domain" description="NADAR" evidence="3">
    <location>
        <begin position="375"/>
        <end position="516"/>
    </location>
</feature>
<dbReference type="Gene3D" id="1.10.357.40">
    <property type="entry name" value="YbiA-like"/>
    <property type="match status" value="2"/>
</dbReference>
<feature type="compositionally biased region" description="Low complexity" evidence="1">
    <location>
        <begin position="153"/>
        <end position="165"/>
    </location>
</feature>
<keyword evidence="2" id="KW-0732">Signal</keyword>
<accession>A0A9P3GJ76</accession>
<feature type="chain" id="PRO_5040467896" evidence="2">
    <location>
        <begin position="22"/>
        <end position="917"/>
    </location>
</feature>
<feature type="compositionally biased region" description="Low complexity" evidence="1">
    <location>
        <begin position="731"/>
        <end position="744"/>
    </location>
</feature>
<feature type="compositionally biased region" description="Polar residues" evidence="1">
    <location>
        <begin position="198"/>
        <end position="207"/>
    </location>
</feature>
<feature type="compositionally biased region" description="Basic and acidic residues" evidence="1">
    <location>
        <begin position="142"/>
        <end position="152"/>
    </location>
</feature>
<feature type="signal peptide" evidence="2">
    <location>
        <begin position="1"/>
        <end position="21"/>
    </location>
</feature>
<protein>
    <submittedName>
        <fullName evidence="4">NADAR family protein</fullName>
    </submittedName>
</protein>
<evidence type="ECO:0000259" key="3">
    <source>
        <dbReference type="Pfam" id="PF08719"/>
    </source>
</evidence>
<sequence>MHWQWFVAMVNFCISWLNSKAKKSIENGKGGTELQRQPNNNGHALDLEAGLPDGRNPRAPAGAGAQKDVVQPPVPAEHGHEQQDTELPQVDIPMHHVEDWIAREDARHQAEEAERLEVYRKKQSTQSTQSTQQMPKGLTQELARREAERHAQSEAAETAETQSIEENAKHRAQRASSAGDLKARDAEYQRQRDAAYSNMRNDQQAHSNGHVEREGAERREQERAKQAHEAKQGRPAEEQRVREEEQRRREEEQRQRGEEERRKRDEERRQRDEEDHVRQNREAEIDQEQRKRGQEHPRLEPQRRERDDAEQQAKRDSSERKKGFSIASRFGWKKKDKKKVDDEERHSVDSSTELLARAMPERKASRPQLDESTLFFYEKDQPFYEFTNFAAYPVMFEGKEYPTSEHLFQAQKFISKRPDLAERIRTAPTSREALSEATRLRRLQRSDWFEVNISVMEDVVAAKFTQHPYLRDMLLGTGNRELVEASPIDAFWGYGKDKRGRNELGKALMRVRDRLRADMAEGAGVPRASVSVDEAASQSSIRYVGNTPTGGGNHIQRPLSPRASVAYTAADMDSASQSPTSTIYFYERNQPYFEFTNFSPHAIWFGGKSYPTSEHLFQAHKFLGHADDLAEQIRMQPTSRGALAEATRLRPHQRSDWFKVNISVMEDVIQAKFTQHTELRALLLSTGEHELVEASPVDAFWGYGKDMKGRNELGKALMRLRTLFREQDALAAASPANAPSPHAPQRVAGQRPQMPGLAPTAYHPPSAGALAEQHAQEHYMWSGADEPPRSPPRRPTPPPEDLLTEPPRSQTPQNTMWERPNPFKRSSTPHRSPTPVRRSPTPVRQTSGSRRSTAPQTPPIDGAFDPVSVPLPASDDGAGSSYEEPVKDSAASNPFVDPPHHATNGVHPYRTATPVTE</sequence>
<evidence type="ECO:0000256" key="1">
    <source>
        <dbReference type="SAM" id="MobiDB-lite"/>
    </source>
</evidence>
<dbReference type="NCBIfam" id="TIGR02464">
    <property type="entry name" value="ribofla_fusion"/>
    <property type="match status" value="2"/>
</dbReference>
<dbReference type="InterPro" id="IPR012816">
    <property type="entry name" value="NADAR"/>
</dbReference>
<feature type="compositionally biased region" description="Low complexity" evidence="1">
    <location>
        <begin position="124"/>
        <end position="133"/>
    </location>
</feature>
<evidence type="ECO:0000313" key="5">
    <source>
        <dbReference type="Proteomes" id="UP000703269"/>
    </source>
</evidence>
<feature type="compositionally biased region" description="Basic and acidic residues" evidence="1">
    <location>
        <begin position="338"/>
        <end position="348"/>
    </location>
</feature>
<dbReference type="InterPro" id="IPR037238">
    <property type="entry name" value="YbiA-like_sf"/>
</dbReference>
<feature type="compositionally biased region" description="Basic and acidic residues" evidence="1">
    <location>
        <begin position="181"/>
        <end position="193"/>
    </location>
</feature>
<feature type="region of interest" description="Disordered" evidence="1">
    <location>
        <begin position="26"/>
        <end position="90"/>
    </location>
</feature>
<dbReference type="Pfam" id="PF08719">
    <property type="entry name" value="NADAR"/>
    <property type="match status" value="2"/>
</dbReference>
<dbReference type="CDD" id="cd15457">
    <property type="entry name" value="NADAR"/>
    <property type="match status" value="2"/>
</dbReference>
<dbReference type="OrthoDB" id="206452at2759"/>
<feature type="region of interest" description="Disordered" evidence="1">
    <location>
        <begin position="731"/>
        <end position="917"/>
    </location>
</feature>
<gene>
    <name evidence="4" type="ORF">PsYK624_119630</name>
</gene>